<dbReference type="KEGG" id="mbn:Mboo_1123"/>
<dbReference type="Gene3D" id="1.10.645.10">
    <property type="entry name" value="Cytochrome-c3 Hydrogenase, chain B"/>
    <property type="match status" value="1"/>
</dbReference>
<dbReference type="SUPFAM" id="SSF56762">
    <property type="entry name" value="HydB/Nqo4-like"/>
    <property type="match status" value="1"/>
</dbReference>
<dbReference type="RefSeq" id="WP_012106668.1">
    <property type="nucleotide sequence ID" value="NC_009712.1"/>
</dbReference>
<dbReference type="InterPro" id="IPR001135">
    <property type="entry name" value="NADH_Q_OxRdtase_suD"/>
</dbReference>
<name>A7I7D0_METB6</name>
<dbReference type="InterPro" id="IPR029014">
    <property type="entry name" value="NiFe-Hase_large"/>
</dbReference>
<dbReference type="AlphaFoldDB" id="A7I7D0"/>
<dbReference type="HOGENOM" id="CLU_015134_3_1_2"/>
<dbReference type="GO" id="GO:0048038">
    <property type="term" value="F:quinone binding"/>
    <property type="evidence" value="ECO:0007669"/>
    <property type="project" value="InterPro"/>
</dbReference>
<evidence type="ECO:0000256" key="1">
    <source>
        <dbReference type="ARBA" id="ARBA00023002"/>
    </source>
</evidence>
<evidence type="ECO:0000256" key="2">
    <source>
        <dbReference type="ARBA" id="ARBA00023027"/>
    </source>
</evidence>
<proteinExistence type="predicted"/>
<dbReference type="InterPro" id="IPR001268">
    <property type="entry name" value="NADH_UbQ_OxRdtase_30kDa_su"/>
</dbReference>
<evidence type="ECO:0000313" key="6">
    <source>
        <dbReference type="Proteomes" id="UP000002408"/>
    </source>
</evidence>
<evidence type="ECO:0000259" key="3">
    <source>
        <dbReference type="Pfam" id="PF00329"/>
    </source>
</evidence>
<accession>A7I7D0</accession>
<dbReference type="OrthoDB" id="43567at2157"/>
<dbReference type="PANTHER" id="PTHR43485:SF1">
    <property type="entry name" value="FORMATE HYDROGENLYASE SUBUNIT 5-RELATED"/>
    <property type="match status" value="1"/>
</dbReference>
<dbReference type="PANTHER" id="PTHR43485">
    <property type="entry name" value="HYDROGENASE-4 COMPONENT G"/>
    <property type="match status" value="1"/>
</dbReference>
<keyword evidence="1" id="KW-0560">Oxidoreductase</keyword>
<gene>
    <name evidence="5" type="ordered locus">Mboo_1123</name>
</gene>
<dbReference type="STRING" id="456442.Mboo_1123"/>
<feature type="domain" description="NADH-quinone oxidoreductase subunit D" evidence="4">
    <location>
        <begin position="299"/>
        <end position="453"/>
    </location>
</feature>
<organism evidence="5 6">
    <name type="scientific">Methanoregula boonei (strain DSM 21154 / JCM 14090 / 6A8)</name>
    <dbReference type="NCBI Taxonomy" id="456442"/>
    <lineage>
        <taxon>Archaea</taxon>
        <taxon>Methanobacteriati</taxon>
        <taxon>Methanobacteriota</taxon>
        <taxon>Stenosarchaea group</taxon>
        <taxon>Methanomicrobia</taxon>
        <taxon>Methanomicrobiales</taxon>
        <taxon>Methanoregulaceae</taxon>
        <taxon>Methanoregula</taxon>
    </lineage>
</organism>
<feature type="domain" description="NADH-quinone oxidoreductase subunit D" evidence="4">
    <location>
        <begin position="457"/>
        <end position="525"/>
    </location>
</feature>
<dbReference type="Gene3D" id="3.30.460.80">
    <property type="entry name" value="NADH:ubiquinone oxidoreductase, 30kDa subunit"/>
    <property type="match status" value="1"/>
</dbReference>
<dbReference type="InterPro" id="IPR037232">
    <property type="entry name" value="NADH_quin_OxRdtase_su_C/D-like"/>
</dbReference>
<dbReference type="Pfam" id="PF00346">
    <property type="entry name" value="Complex1_49kDa"/>
    <property type="match status" value="2"/>
</dbReference>
<dbReference type="EMBL" id="CP000780">
    <property type="protein sequence ID" value="ABS55641.1"/>
    <property type="molecule type" value="Genomic_DNA"/>
</dbReference>
<protein>
    <submittedName>
        <fullName evidence="5">NADH dehydrogenase (Ubiquinone), 30 kDa subunit</fullName>
    </submittedName>
</protein>
<dbReference type="GO" id="GO:0016651">
    <property type="term" value="F:oxidoreductase activity, acting on NAD(P)H"/>
    <property type="evidence" value="ECO:0007669"/>
    <property type="project" value="InterPro"/>
</dbReference>
<dbReference type="Proteomes" id="UP000002408">
    <property type="component" value="Chromosome"/>
</dbReference>
<sequence length="526" mass="56952">MTGKDTGAAATAAQEIFGSGISGRLAYGSSRECILDVNADELDRAVPGLAARNFVLSALFATPVYAGEGYILRYVFSHAGSILVLSRALNRKQATSIATIFPSATWPERECRDMYGIKFEGAFDTRRLVLHETCPAGFYPLEKSVKNAPVATKKTVPPAEEYPFRTVSGDGVYQVPVGPVHAGIIEPGHFRFSVIGETVFNLEIRLFYTHRGIEKLAEGKDPAACVRVAEAVSGDESAANATGLCMAIERLSGITVPDRAWHIRTVLCESERICSHLGDLSGMLTDVAFALGASHFAVLREEFFREQEKLSGSRFLRGMILPGGISRDIPVETLARYREFLARFAKEFRAGLAIVLSTPSVIDRFTQTGIIRKPLLGPLNITGPVARASGSGRDVRVDSPYGMYDRFIPVPHPLNDGDVLARFTVKAAEVLDSLSLIEKVIAGMPEGPVISADGVGDGAALALVEGPRGENLCWVEIREGRVFRYKVRTASYCNWLAIEHAAPGNIIADFPVINKSLNLSYAGTDL</sequence>
<dbReference type="SUPFAM" id="SSF143243">
    <property type="entry name" value="Nqo5-like"/>
    <property type="match status" value="1"/>
</dbReference>
<dbReference type="GeneID" id="5411367"/>
<dbReference type="InterPro" id="IPR052197">
    <property type="entry name" value="ComplexI_49kDa-like"/>
</dbReference>
<dbReference type="eggNOG" id="arCOG01547">
    <property type="taxonomic scope" value="Archaea"/>
</dbReference>
<keyword evidence="5" id="KW-0830">Ubiquinone</keyword>
<keyword evidence="6" id="KW-1185">Reference proteome</keyword>
<reference evidence="6" key="1">
    <citation type="journal article" date="2015" name="Microbiology">
        <title>Genome of Methanoregula boonei 6A8 reveals adaptations to oligotrophic peatland environments.</title>
        <authorList>
            <person name="Braeuer S."/>
            <person name="Cadillo-Quiroz H."/>
            <person name="Kyrpides N."/>
            <person name="Woyke T."/>
            <person name="Goodwin L."/>
            <person name="Detter C."/>
            <person name="Podell S."/>
            <person name="Yavitt J.B."/>
            <person name="Zinder S.H."/>
        </authorList>
    </citation>
    <scope>NUCLEOTIDE SEQUENCE [LARGE SCALE GENOMIC DNA]</scope>
    <source>
        <strain evidence="6">DSM 21154 / JCM 14090 / 6A8</strain>
    </source>
</reference>
<dbReference type="GO" id="GO:0051287">
    <property type="term" value="F:NAD binding"/>
    <property type="evidence" value="ECO:0007669"/>
    <property type="project" value="InterPro"/>
</dbReference>
<dbReference type="eggNOG" id="arCOG01551">
    <property type="taxonomic scope" value="Archaea"/>
</dbReference>
<dbReference type="Pfam" id="PF00329">
    <property type="entry name" value="Complex1_30kDa"/>
    <property type="match status" value="1"/>
</dbReference>
<feature type="domain" description="NADH:ubiquinone oxidoreductase 30kDa subunit" evidence="3">
    <location>
        <begin position="82"/>
        <end position="146"/>
    </location>
</feature>
<keyword evidence="2" id="KW-0520">NAD</keyword>
<dbReference type="GO" id="GO:0008137">
    <property type="term" value="F:NADH dehydrogenase (ubiquinone) activity"/>
    <property type="evidence" value="ECO:0007669"/>
    <property type="project" value="InterPro"/>
</dbReference>
<evidence type="ECO:0000313" key="5">
    <source>
        <dbReference type="EMBL" id="ABS55641.1"/>
    </source>
</evidence>
<evidence type="ECO:0000259" key="4">
    <source>
        <dbReference type="Pfam" id="PF00346"/>
    </source>
</evidence>